<feature type="domain" description="DDE Tnp4" evidence="9">
    <location>
        <begin position="140"/>
        <end position="230"/>
    </location>
</feature>
<accession>A0AAW2VBL7</accession>
<dbReference type="PANTHER" id="PTHR22930">
    <property type="match status" value="1"/>
</dbReference>
<dbReference type="AlphaFoldDB" id="A0AAW2VBL7"/>
<dbReference type="GO" id="GO:0004518">
    <property type="term" value="F:nuclease activity"/>
    <property type="evidence" value="ECO:0007669"/>
    <property type="project" value="UniProtKB-KW"/>
</dbReference>
<proteinExistence type="inferred from homology"/>
<keyword evidence="5" id="KW-0479">Metal-binding</keyword>
<reference evidence="10" key="2">
    <citation type="journal article" date="2024" name="Plant">
        <title>Genomic evolution and insights into agronomic trait innovations of Sesamum species.</title>
        <authorList>
            <person name="Miao H."/>
            <person name="Wang L."/>
            <person name="Qu L."/>
            <person name="Liu H."/>
            <person name="Sun Y."/>
            <person name="Le M."/>
            <person name="Wang Q."/>
            <person name="Wei S."/>
            <person name="Zheng Y."/>
            <person name="Lin W."/>
            <person name="Duan Y."/>
            <person name="Cao H."/>
            <person name="Xiong S."/>
            <person name="Wang X."/>
            <person name="Wei L."/>
            <person name="Li C."/>
            <person name="Ma Q."/>
            <person name="Ju M."/>
            <person name="Zhao R."/>
            <person name="Li G."/>
            <person name="Mu C."/>
            <person name="Tian Q."/>
            <person name="Mei H."/>
            <person name="Zhang T."/>
            <person name="Gao T."/>
            <person name="Zhang H."/>
        </authorList>
    </citation>
    <scope>NUCLEOTIDE SEQUENCE</scope>
    <source>
        <strain evidence="10">KEN1</strain>
    </source>
</reference>
<comment type="similarity">
    <text evidence="3">Belongs to the HARBI1 family.</text>
</comment>
<evidence type="ECO:0000313" key="10">
    <source>
        <dbReference type="EMBL" id="KAL0427135.1"/>
    </source>
</evidence>
<keyword evidence="7" id="KW-0539">Nucleus</keyword>
<comment type="caution">
    <text evidence="10">The sequence shown here is derived from an EMBL/GenBank/DDBJ whole genome shotgun (WGS) entry which is preliminary data.</text>
</comment>
<name>A0AAW2VBL7_9LAMI</name>
<evidence type="ECO:0000256" key="7">
    <source>
        <dbReference type="ARBA" id="ARBA00023242"/>
    </source>
</evidence>
<gene>
    <name evidence="10" type="ORF">Slati_2888300</name>
</gene>
<reference evidence="10" key="1">
    <citation type="submission" date="2020-06" db="EMBL/GenBank/DDBJ databases">
        <authorList>
            <person name="Li T."/>
            <person name="Hu X."/>
            <person name="Zhang T."/>
            <person name="Song X."/>
            <person name="Zhang H."/>
            <person name="Dai N."/>
            <person name="Sheng W."/>
            <person name="Hou X."/>
            <person name="Wei L."/>
        </authorList>
    </citation>
    <scope>NUCLEOTIDE SEQUENCE</scope>
    <source>
        <strain evidence="10">KEN1</strain>
        <tissue evidence="10">Leaf</tissue>
    </source>
</reference>
<sequence length="298" mass="34079">MASTSEGASHDNDSSTGTPDTPGSPGSNELDVPEEFYFFKDLICPELFWENVPRNTSVLQGEGWIAEIMSTPHAGRLRQHSNDKIVLLCISRCFEFKGVAATRPNRSAPELIARPNWTNTHPNIALNPDFYPYFKDCIRAMDGWEGSAVDGRVLDDAISQDRAFSFPSPGKCYLVDAGFANYQCFLAPYRGTRYHLAEYRGQGRQYRTPQDMFNYAHSRLRNVIERCFAMTYAAYLTRAGFPQEEHWSLEMERRFMWMIIDANAAIPMSNDQVAEGQMAYWSRAMRRHGGYPYTREQI</sequence>
<evidence type="ECO:0000256" key="3">
    <source>
        <dbReference type="ARBA" id="ARBA00006958"/>
    </source>
</evidence>
<comment type="cofactor">
    <cofactor evidence="1">
        <name>a divalent metal cation</name>
        <dbReference type="ChEBI" id="CHEBI:60240"/>
    </cofactor>
</comment>
<dbReference type="InterPro" id="IPR027806">
    <property type="entry name" value="HARBI1_dom"/>
</dbReference>
<dbReference type="EMBL" id="JACGWN010000010">
    <property type="protein sequence ID" value="KAL0427135.1"/>
    <property type="molecule type" value="Genomic_DNA"/>
</dbReference>
<keyword evidence="6" id="KW-0378">Hydrolase</keyword>
<feature type="region of interest" description="Disordered" evidence="8">
    <location>
        <begin position="1"/>
        <end position="29"/>
    </location>
</feature>
<feature type="compositionally biased region" description="Polar residues" evidence="8">
    <location>
        <begin position="14"/>
        <end position="27"/>
    </location>
</feature>
<evidence type="ECO:0000256" key="8">
    <source>
        <dbReference type="SAM" id="MobiDB-lite"/>
    </source>
</evidence>
<evidence type="ECO:0000256" key="2">
    <source>
        <dbReference type="ARBA" id="ARBA00004123"/>
    </source>
</evidence>
<dbReference type="Pfam" id="PF13359">
    <property type="entry name" value="DDE_Tnp_4"/>
    <property type="match status" value="1"/>
</dbReference>
<dbReference type="InterPro" id="IPR045249">
    <property type="entry name" value="HARBI1-like"/>
</dbReference>
<comment type="subcellular location">
    <subcellularLocation>
        <location evidence="2">Nucleus</location>
    </subcellularLocation>
</comment>
<evidence type="ECO:0000256" key="4">
    <source>
        <dbReference type="ARBA" id="ARBA00022722"/>
    </source>
</evidence>
<dbReference type="PANTHER" id="PTHR22930:SF251">
    <property type="entry name" value="DDE TNP4 DOMAIN-CONTAINING PROTEIN"/>
    <property type="match status" value="1"/>
</dbReference>
<keyword evidence="4" id="KW-0540">Nuclease</keyword>
<evidence type="ECO:0000256" key="6">
    <source>
        <dbReference type="ARBA" id="ARBA00022801"/>
    </source>
</evidence>
<dbReference type="GO" id="GO:0046872">
    <property type="term" value="F:metal ion binding"/>
    <property type="evidence" value="ECO:0007669"/>
    <property type="project" value="UniProtKB-KW"/>
</dbReference>
<dbReference type="GO" id="GO:0005634">
    <property type="term" value="C:nucleus"/>
    <property type="evidence" value="ECO:0007669"/>
    <property type="project" value="UniProtKB-SubCell"/>
</dbReference>
<evidence type="ECO:0000256" key="5">
    <source>
        <dbReference type="ARBA" id="ARBA00022723"/>
    </source>
</evidence>
<evidence type="ECO:0000256" key="1">
    <source>
        <dbReference type="ARBA" id="ARBA00001968"/>
    </source>
</evidence>
<evidence type="ECO:0000259" key="9">
    <source>
        <dbReference type="Pfam" id="PF13359"/>
    </source>
</evidence>
<protein>
    <recommendedName>
        <fullName evidence="9">DDE Tnp4 domain-containing protein</fullName>
    </recommendedName>
</protein>
<dbReference type="GO" id="GO:0016787">
    <property type="term" value="F:hydrolase activity"/>
    <property type="evidence" value="ECO:0007669"/>
    <property type="project" value="UniProtKB-KW"/>
</dbReference>
<organism evidence="10">
    <name type="scientific">Sesamum latifolium</name>
    <dbReference type="NCBI Taxonomy" id="2727402"/>
    <lineage>
        <taxon>Eukaryota</taxon>
        <taxon>Viridiplantae</taxon>
        <taxon>Streptophyta</taxon>
        <taxon>Embryophyta</taxon>
        <taxon>Tracheophyta</taxon>
        <taxon>Spermatophyta</taxon>
        <taxon>Magnoliopsida</taxon>
        <taxon>eudicotyledons</taxon>
        <taxon>Gunneridae</taxon>
        <taxon>Pentapetalae</taxon>
        <taxon>asterids</taxon>
        <taxon>lamiids</taxon>
        <taxon>Lamiales</taxon>
        <taxon>Pedaliaceae</taxon>
        <taxon>Sesamum</taxon>
    </lineage>
</organism>